<proteinExistence type="predicted"/>
<dbReference type="EMBL" id="AFOC01000006">
    <property type="protein sequence ID" value="EGV52568.1"/>
    <property type="molecule type" value="Genomic_DNA"/>
</dbReference>
<dbReference type="CDD" id="cd00657">
    <property type="entry name" value="Ferritin_like"/>
    <property type="match status" value="1"/>
</dbReference>
<dbReference type="Proteomes" id="UP000004491">
    <property type="component" value="Unassembled WGS sequence"/>
</dbReference>
<sequence>MPGQSSMHTESLYQAARECLLCDDLEQKLTLSDATAAAWRSGELELSGWCAADEIKEAGRPACPELVHPSRLARRGLGSEAGRLALIHAIAHIEFNAINLAWDAVQRFPDLPPEFYDDWIQVAVEEVYHFRLLRQRLRDGGADYGDYPAHNGLWEMAVRTARDPLLRMALVPRMLEARGLDVTPGIMERFRAIGDEQTVACLQVILDEEVGHVRFGSRWFHYLCEQRGLEPEATYFDLLEQFLNGGMRCPLHQQARLEAGFSPQELERLERLCARK</sequence>
<gene>
    <name evidence="1" type="ORF">Rifp1Sym_af00140</name>
</gene>
<reference evidence="1" key="1">
    <citation type="journal article" date="2011" name="ISME J.">
        <title>The endosymbionts of the deep-sea tubeworms Riftia pachyptila and Tevnia jerichonana share an identical physiology as revealed by proteogenomic analyses.</title>
        <authorList>
            <person name="Gardebrecht A."/>
            <person name="Markert S."/>
            <person name="Felbeck H."/>
            <person name="Thuermer A."/>
            <person name="Albrecht D."/>
            <person name="Wollherr A."/>
            <person name="Kabisch J."/>
            <person name="Lehmann R."/>
            <person name="Daniel R."/>
            <person name="Liesegang H."/>
            <person name="Hecker M."/>
            <person name="Sievert S.M."/>
            <person name="Schweder T."/>
        </authorList>
    </citation>
    <scope>NUCLEOTIDE SEQUENCE [LARGE SCALE GENOMIC DNA]</scope>
</reference>
<dbReference type="PIRSF" id="PIRSF012318">
    <property type="entry name" value="UCP012318"/>
    <property type="match status" value="1"/>
</dbReference>
<organism evidence="1 2">
    <name type="scientific">endosymbiont of Riftia pachyptila</name>
    <name type="common">vent Ph05</name>
    <dbReference type="NCBI Taxonomy" id="1048808"/>
    <lineage>
        <taxon>Bacteria</taxon>
        <taxon>Pseudomonadati</taxon>
        <taxon>Pseudomonadota</taxon>
        <taxon>Gammaproteobacteria</taxon>
        <taxon>sulfur-oxidizing symbionts</taxon>
    </lineage>
</organism>
<dbReference type="PANTHER" id="PTHR42782">
    <property type="entry name" value="SI:CH73-314G15.3"/>
    <property type="match status" value="1"/>
</dbReference>
<dbReference type="InterPro" id="IPR007402">
    <property type="entry name" value="DUF455"/>
</dbReference>
<name>G2D9W5_9GAMM</name>
<comment type="caution">
    <text evidence="1">The sequence shown here is derived from an EMBL/GenBank/DDBJ whole genome shotgun (WGS) entry which is preliminary data.</text>
</comment>
<dbReference type="Pfam" id="PF04305">
    <property type="entry name" value="DUF455"/>
    <property type="match status" value="1"/>
</dbReference>
<dbReference type="PANTHER" id="PTHR42782:SF4">
    <property type="entry name" value="DUF455 DOMAIN-CONTAINING PROTEIN"/>
    <property type="match status" value="1"/>
</dbReference>
<dbReference type="InterPro" id="IPR009078">
    <property type="entry name" value="Ferritin-like_SF"/>
</dbReference>
<evidence type="ECO:0000313" key="2">
    <source>
        <dbReference type="Proteomes" id="UP000004491"/>
    </source>
</evidence>
<keyword evidence="2" id="KW-1185">Reference proteome</keyword>
<accession>G2D9W5</accession>
<evidence type="ECO:0000313" key="1">
    <source>
        <dbReference type="EMBL" id="EGV52568.1"/>
    </source>
</evidence>
<dbReference type="PATRIC" id="fig|1048808.3.peg.348"/>
<dbReference type="AlphaFoldDB" id="G2D9W5"/>
<dbReference type="SUPFAM" id="SSF47240">
    <property type="entry name" value="Ferritin-like"/>
    <property type="match status" value="1"/>
</dbReference>
<protein>
    <submittedName>
        <fullName evidence="1">Ferritin-like DUF455protein</fullName>
    </submittedName>
</protein>
<dbReference type="InterPro" id="IPR011197">
    <property type="entry name" value="UCP012318"/>
</dbReference>